<feature type="region of interest" description="Disordered" evidence="12">
    <location>
        <begin position="418"/>
        <end position="488"/>
    </location>
</feature>
<evidence type="ECO:0000256" key="4">
    <source>
        <dbReference type="ARBA" id="ARBA00016902"/>
    </source>
</evidence>
<reference evidence="17" key="1">
    <citation type="submission" date="2017-08" db="EMBL/GenBank/DDBJ databases">
        <authorList>
            <person name="Varghese N."/>
            <person name="Submissions S."/>
        </authorList>
    </citation>
    <scope>NUCLEOTIDE SEQUENCE [LARGE SCALE GENOMIC DNA]</scope>
    <source>
        <strain evidence="17">USBA17B2</strain>
    </source>
</reference>
<keyword evidence="5 11" id="KW-0132">Cell division</keyword>
<evidence type="ECO:0000259" key="14">
    <source>
        <dbReference type="Pfam" id="PF05697"/>
    </source>
</evidence>
<dbReference type="InterPro" id="IPR036611">
    <property type="entry name" value="Trigger_fac_ribosome-bd_sf"/>
</dbReference>
<evidence type="ECO:0000256" key="10">
    <source>
        <dbReference type="ARBA" id="ARBA00029986"/>
    </source>
</evidence>
<dbReference type="GO" id="GO:0043022">
    <property type="term" value="F:ribosome binding"/>
    <property type="evidence" value="ECO:0007669"/>
    <property type="project" value="TreeGrafter"/>
</dbReference>
<dbReference type="SUPFAM" id="SSF54534">
    <property type="entry name" value="FKBP-like"/>
    <property type="match status" value="1"/>
</dbReference>
<dbReference type="GO" id="GO:0051083">
    <property type="term" value="P:'de novo' cotranslational protein folding"/>
    <property type="evidence" value="ECO:0007669"/>
    <property type="project" value="TreeGrafter"/>
</dbReference>
<dbReference type="InterPro" id="IPR027304">
    <property type="entry name" value="Trigger_fact/SurA_dom_sf"/>
</dbReference>
<evidence type="ECO:0000256" key="3">
    <source>
        <dbReference type="ARBA" id="ARBA00013194"/>
    </source>
</evidence>
<keyword evidence="11" id="KW-0963">Cytoplasm</keyword>
<keyword evidence="6 11" id="KW-0697">Rotamase</keyword>
<dbReference type="GO" id="GO:0043335">
    <property type="term" value="P:protein unfolding"/>
    <property type="evidence" value="ECO:0007669"/>
    <property type="project" value="TreeGrafter"/>
</dbReference>
<dbReference type="AlphaFoldDB" id="A0A285VF30"/>
<comment type="subcellular location">
    <subcellularLocation>
        <location evidence="11">Cytoplasm</location>
    </subcellularLocation>
    <text evidence="11">About half TF is bound to the ribosome near the polypeptide exit tunnel while the other half is free in the cytoplasm.</text>
</comment>
<dbReference type="GO" id="GO:0005737">
    <property type="term" value="C:cytoplasm"/>
    <property type="evidence" value="ECO:0007669"/>
    <property type="project" value="UniProtKB-SubCell"/>
</dbReference>
<organism evidence="16 17">
    <name type="scientific">Ornithinimicrobium cerasi</name>
    <dbReference type="NCBI Taxonomy" id="2248773"/>
    <lineage>
        <taxon>Bacteria</taxon>
        <taxon>Bacillati</taxon>
        <taxon>Actinomycetota</taxon>
        <taxon>Actinomycetes</taxon>
        <taxon>Micrococcales</taxon>
        <taxon>Ornithinimicrobiaceae</taxon>
        <taxon>Ornithinimicrobium</taxon>
    </lineage>
</organism>
<dbReference type="Pfam" id="PF05697">
    <property type="entry name" value="Trigger_N"/>
    <property type="match status" value="1"/>
</dbReference>
<dbReference type="InterPro" id="IPR001179">
    <property type="entry name" value="PPIase_FKBP_dom"/>
</dbReference>
<evidence type="ECO:0000313" key="16">
    <source>
        <dbReference type="EMBL" id="SOC52567.1"/>
    </source>
</evidence>
<dbReference type="NCBIfam" id="TIGR00115">
    <property type="entry name" value="tig"/>
    <property type="match status" value="1"/>
</dbReference>
<dbReference type="InterPro" id="IPR008880">
    <property type="entry name" value="Trigger_fac_C"/>
</dbReference>
<dbReference type="Gene3D" id="3.30.70.1050">
    <property type="entry name" value="Trigger factor ribosome-binding domain"/>
    <property type="match status" value="1"/>
</dbReference>
<evidence type="ECO:0000259" key="15">
    <source>
        <dbReference type="Pfam" id="PF05698"/>
    </source>
</evidence>
<dbReference type="InterPro" id="IPR037041">
    <property type="entry name" value="Trigger_fac_C_sf"/>
</dbReference>
<dbReference type="GO" id="GO:0051301">
    <property type="term" value="P:cell division"/>
    <property type="evidence" value="ECO:0007669"/>
    <property type="project" value="UniProtKB-KW"/>
</dbReference>
<proteinExistence type="inferred from homology"/>
<feature type="domain" description="PPIase FKBP-type" evidence="13">
    <location>
        <begin position="159"/>
        <end position="217"/>
    </location>
</feature>
<evidence type="ECO:0000256" key="7">
    <source>
        <dbReference type="ARBA" id="ARBA00023186"/>
    </source>
</evidence>
<dbReference type="RefSeq" id="WP_097186829.1">
    <property type="nucleotide sequence ID" value="NZ_OBQK01000001.1"/>
</dbReference>
<comment type="domain">
    <text evidence="11">Consists of 3 domains; the N-terminus binds the ribosome, the middle domain has PPIase activity, while the C-terminus has intrinsic chaperone activity on its own.</text>
</comment>
<evidence type="ECO:0000256" key="6">
    <source>
        <dbReference type="ARBA" id="ARBA00023110"/>
    </source>
</evidence>
<keyword evidence="7 11" id="KW-0143">Chaperone</keyword>
<evidence type="ECO:0000256" key="1">
    <source>
        <dbReference type="ARBA" id="ARBA00000971"/>
    </source>
</evidence>
<dbReference type="GO" id="GO:0044183">
    <property type="term" value="F:protein folding chaperone"/>
    <property type="evidence" value="ECO:0007669"/>
    <property type="project" value="TreeGrafter"/>
</dbReference>
<dbReference type="Gene3D" id="1.10.3120.10">
    <property type="entry name" value="Trigger factor, C-terminal domain"/>
    <property type="match status" value="1"/>
</dbReference>
<evidence type="ECO:0000256" key="5">
    <source>
        <dbReference type="ARBA" id="ARBA00022618"/>
    </source>
</evidence>
<dbReference type="InterPro" id="IPR008881">
    <property type="entry name" value="Trigger_fac_ribosome-bd_bac"/>
</dbReference>
<dbReference type="Pfam" id="PF05698">
    <property type="entry name" value="Trigger_C"/>
    <property type="match status" value="1"/>
</dbReference>
<dbReference type="PIRSF" id="PIRSF003095">
    <property type="entry name" value="Trigger_factor"/>
    <property type="match status" value="1"/>
</dbReference>
<evidence type="ECO:0000313" key="17">
    <source>
        <dbReference type="Proteomes" id="UP000219688"/>
    </source>
</evidence>
<keyword evidence="8 11" id="KW-0413">Isomerase</keyword>
<keyword evidence="9 11" id="KW-0131">Cell cycle</keyword>
<dbReference type="Pfam" id="PF00254">
    <property type="entry name" value="FKBP_C"/>
    <property type="match status" value="1"/>
</dbReference>
<dbReference type="InterPro" id="IPR005215">
    <property type="entry name" value="Trig_fac"/>
</dbReference>
<evidence type="ECO:0000256" key="2">
    <source>
        <dbReference type="ARBA" id="ARBA00005464"/>
    </source>
</evidence>
<gene>
    <name evidence="11" type="primary">tig</name>
    <name evidence="16" type="ORF">SAMN05421879_101683</name>
</gene>
<evidence type="ECO:0000256" key="12">
    <source>
        <dbReference type="SAM" id="MobiDB-lite"/>
    </source>
</evidence>
<evidence type="ECO:0000256" key="8">
    <source>
        <dbReference type="ARBA" id="ARBA00023235"/>
    </source>
</evidence>
<protein>
    <recommendedName>
        <fullName evidence="4 11">Trigger factor</fullName>
        <shortName evidence="11">TF</shortName>
        <ecNumber evidence="3 11">5.2.1.8</ecNumber>
    </recommendedName>
    <alternativeName>
        <fullName evidence="10 11">PPIase</fullName>
    </alternativeName>
</protein>
<dbReference type="STRING" id="1122622.GCA_000421185_03405"/>
<keyword evidence="17" id="KW-1185">Reference proteome</keyword>
<dbReference type="GO" id="GO:0003755">
    <property type="term" value="F:peptidyl-prolyl cis-trans isomerase activity"/>
    <property type="evidence" value="ECO:0007669"/>
    <property type="project" value="UniProtKB-UniRule"/>
</dbReference>
<comment type="similarity">
    <text evidence="2 11">Belongs to the FKBP-type PPIase family. Tig subfamily.</text>
</comment>
<dbReference type="GO" id="GO:0015031">
    <property type="term" value="P:protein transport"/>
    <property type="evidence" value="ECO:0007669"/>
    <property type="project" value="UniProtKB-UniRule"/>
</dbReference>
<comment type="function">
    <text evidence="11">Involved in protein export. Acts as a chaperone by maintaining the newly synthesized protein in an open conformation. Functions as a peptidyl-prolyl cis-trans isomerase.</text>
</comment>
<dbReference type="PANTHER" id="PTHR30560">
    <property type="entry name" value="TRIGGER FACTOR CHAPERONE AND PEPTIDYL-PROLYL CIS/TRANS ISOMERASE"/>
    <property type="match status" value="1"/>
</dbReference>
<accession>A0A285VF30</accession>
<dbReference type="HAMAP" id="MF_00303">
    <property type="entry name" value="Trigger_factor_Tig"/>
    <property type="match status" value="1"/>
</dbReference>
<dbReference type="SUPFAM" id="SSF102735">
    <property type="entry name" value="Trigger factor ribosome-binding domain"/>
    <property type="match status" value="1"/>
</dbReference>
<dbReference type="Gene3D" id="3.10.50.40">
    <property type="match status" value="1"/>
</dbReference>
<sequence>MKSAVENLTPTRVKLTVEVPATDLKPRLDAAYRAIGAQVQVPGFRKGKVPNRIIDQRFGRGAVVQEAVNEALPEYYTQAVAEHELRPLGQPEVNLTSLPMGDDQDLVFEAEVDVIPAFEVPDFSDLAVEVAPTAVTDEDLETRMEALRGRFATLKPITRKAKTGDHATIDLSARIGEDEIDSVTGVSYEIGAGNMLEGLDKALRGTKAGETVEFTAPLAGGDRAGEQADVTVTVQSVKERELPALDDEFAQLASPHDTLEELQADLRKQAEQAAKFEQGIEARDKVLDEMLARVDIPVPQNLVEAEVHRHLEDEGRLEDDTHRAEVTESTTKAMKTQFLLDALVARDEIGVDQGELIEYIMMTAQQYGMNPQEFAQQIDQGGQVQSMVAEVGRRKALANVLEGATVTDTDGTVIDLDEIDPADEDDDLDDEDLEDDDLLDEDDLLDDEELAADETTDEEQLAADETADEDADAAEDQLAEDADEAPKA</sequence>
<evidence type="ECO:0000256" key="11">
    <source>
        <dbReference type="HAMAP-Rule" id="MF_00303"/>
    </source>
</evidence>
<dbReference type="InterPro" id="IPR046357">
    <property type="entry name" value="PPIase_dom_sf"/>
</dbReference>
<dbReference type="SUPFAM" id="SSF109998">
    <property type="entry name" value="Triger factor/SurA peptide-binding domain-like"/>
    <property type="match status" value="1"/>
</dbReference>
<feature type="domain" description="Trigger factor C-terminal" evidence="15">
    <location>
        <begin position="258"/>
        <end position="402"/>
    </location>
</feature>
<feature type="domain" description="Trigger factor ribosome-binding bacterial" evidence="14">
    <location>
        <begin position="1"/>
        <end position="147"/>
    </location>
</feature>
<dbReference type="EC" id="5.2.1.8" evidence="3 11"/>
<name>A0A285VF30_9MICO</name>
<dbReference type="Proteomes" id="UP000219688">
    <property type="component" value="Unassembled WGS sequence"/>
</dbReference>
<evidence type="ECO:0000259" key="13">
    <source>
        <dbReference type="Pfam" id="PF00254"/>
    </source>
</evidence>
<evidence type="ECO:0000256" key="9">
    <source>
        <dbReference type="ARBA" id="ARBA00023306"/>
    </source>
</evidence>
<dbReference type="PANTHER" id="PTHR30560:SF3">
    <property type="entry name" value="TRIGGER FACTOR-LIKE PROTEIN TIG, CHLOROPLASTIC"/>
    <property type="match status" value="1"/>
</dbReference>
<dbReference type="EMBL" id="OBQK01000001">
    <property type="protein sequence ID" value="SOC52567.1"/>
    <property type="molecule type" value="Genomic_DNA"/>
</dbReference>
<comment type="catalytic activity">
    <reaction evidence="1 11">
        <text>[protein]-peptidylproline (omega=180) = [protein]-peptidylproline (omega=0)</text>
        <dbReference type="Rhea" id="RHEA:16237"/>
        <dbReference type="Rhea" id="RHEA-COMP:10747"/>
        <dbReference type="Rhea" id="RHEA-COMP:10748"/>
        <dbReference type="ChEBI" id="CHEBI:83833"/>
        <dbReference type="ChEBI" id="CHEBI:83834"/>
        <dbReference type="EC" id="5.2.1.8"/>
    </reaction>
</comment>